<keyword evidence="2" id="KW-1185">Reference proteome</keyword>
<dbReference type="EMBL" id="CAJVPW010014581">
    <property type="protein sequence ID" value="CAG8655021.1"/>
    <property type="molecule type" value="Genomic_DNA"/>
</dbReference>
<protein>
    <submittedName>
        <fullName evidence="1">17199_t:CDS:1</fullName>
    </submittedName>
</protein>
<accession>A0ACA9NGZ6</accession>
<reference evidence="1" key="1">
    <citation type="submission" date="2021-06" db="EMBL/GenBank/DDBJ databases">
        <authorList>
            <person name="Kallberg Y."/>
            <person name="Tangrot J."/>
            <person name="Rosling A."/>
        </authorList>
    </citation>
    <scope>NUCLEOTIDE SEQUENCE</scope>
    <source>
        <strain evidence="1">28 12/20/2015</strain>
    </source>
</reference>
<comment type="caution">
    <text evidence="1">The sequence shown here is derived from an EMBL/GenBank/DDBJ whole genome shotgun (WGS) entry which is preliminary data.</text>
</comment>
<dbReference type="Proteomes" id="UP000789366">
    <property type="component" value="Unassembled WGS sequence"/>
</dbReference>
<gene>
    <name evidence="1" type="ORF">SPELUC_LOCUS9060</name>
</gene>
<organism evidence="1 2">
    <name type="scientific">Cetraspora pellucida</name>
    <dbReference type="NCBI Taxonomy" id="1433469"/>
    <lineage>
        <taxon>Eukaryota</taxon>
        <taxon>Fungi</taxon>
        <taxon>Fungi incertae sedis</taxon>
        <taxon>Mucoromycota</taxon>
        <taxon>Glomeromycotina</taxon>
        <taxon>Glomeromycetes</taxon>
        <taxon>Diversisporales</taxon>
        <taxon>Gigasporaceae</taxon>
        <taxon>Cetraspora</taxon>
    </lineage>
</organism>
<sequence>DMRVVFVRSICANATQLWQLRLLFDNAFRSASSPSEETTELIEAENEGG</sequence>
<name>A0ACA9NGZ6_9GLOM</name>
<feature type="non-terminal residue" evidence="1">
    <location>
        <position position="1"/>
    </location>
</feature>
<proteinExistence type="predicted"/>
<evidence type="ECO:0000313" key="1">
    <source>
        <dbReference type="EMBL" id="CAG8655021.1"/>
    </source>
</evidence>
<evidence type="ECO:0000313" key="2">
    <source>
        <dbReference type="Proteomes" id="UP000789366"/>
    </source>
</evidence>